<sequence>MPARRMPLGELSRNLRYCKNILCGESSSRGRASSPGQPGSDRFACGGRLEPNLETYSMGIIKEIYRGTTATIQLEQQGEEFGIEKGVRQGDPLSPKLFIAVLEDIFKNLDWEQFGININGSNLNHLRFADDIVLFAE</sequence>
<comment type="caution">
    <text evidence="2">The sequence shown here is derived from an EMBL/GenBank/DDBJ whole genome shotgun (WGS) entry which is preliminary data.</text>
</comment>
<keyword evidence="2" id="KW-0540">Nuclease</keyword>
<dbReference type="AlphaFoldDB" id="A0A4C1WPQ8"/>
<dbReference type="Pfam" id="PF00078">
    <property type="entry name" value="RVT_1"/>
    <property type="match status" value="1"/>
</dbReference>
<dbReference type="EMBL" id="BGZK01000594">
    <property type="protein sequence ID" value="GBP52074.1"/>
    <property type="molecule type" value="Genomic_DNA"/>
</dbReference>
<keyword evidence="3" id="KW-1185">Reference proteome</keyword>
<dbReference type="Proteomes" id="UP000299102">
    <property type="component" value="Unassembled WGS sequence"/>
</dbReference>
<organism evidence="2 3">
    <name type="scientific">Eumeta variegata</name>
    <name type="common">Bagworm moth</name>
    <name type="synonym">Eumeta japonica</name>
    <dbReference type="NCBI Taxonomy" id="151549"/>
    <lineage>
        <taxon>Eukaryota</taxon>
        <taxon>Metazoa</taxon>
        <taxon>Ecdysozoa</taxon>
        <taxon>Arthropoda</taxon>
        <taxon>Hexapoda</taxon>
        <taxon>Insecta</taxon>
        <taxon>Pterygota</taxon>
        <taxon>Neoptera</taxon>
        <taxon>Endopterygota</taxon>
        <taxon>Lepidoptera</taxon>
        <taxon>Glossata</taxon>
        <taxon>Ditrysia</taxon>
        <taxon>Tineoidea</taxon>
        <taxon>Psychidae</taxon>
        <taxon>Oiketicinae</taxon>
        <taxon>Eumeta</taxon>
    </lineage>
</organism>
<dbReference type="PANTHER" id="PTHR47027:SF8">
    <property type="entry name" value="RIBONUCLEASE H"/>
    <property type="match status" value="1"/>
</dbReference>
<dbReference type="GO" id="GO:0004519">
    <property type="term" value="F:endonuclease activity"/>
    <property type="evidence" value="ECO:0007669"/>
    <property type="project" value="UniProtKB-KW"/>
</dbReference>
<keyword evidence="2" id="KW-0378">Hydrolase</keyword>
<dbReference type="STRING" id="151549.A0A4C1WPQ8"/>
<feature type="domain" description="Reverse transcriptase" evidence="1">
    <location>
        <begin position="58"/>
        <end position="136"/>
    </location>
</feature>
<evidence type="ECO:0000313" key="2">
    <source>
        <dbReference type="EMBL" id="GBP52074.1"/>
    </source>
</evidence>
<accession>A0A4C1WPQ8</accession>
<evidence type="ECO:0000313" key="3">
    <source>
        <dbReference type="Proteomes" id="UP000299102"/>
    </source>
</evidence>
<name>A0A4C1WPQ8_EUMVA</name>
<protein>
    <submittedName>
        <fullName evidence="2">Retrovirus-related Pol polyprotein from type-2 retrotransposable element R2DM Endonuclease</fullName>
    </submittedName>
</protein>
<gene>
    <name evidence="2" type="primary">pol</name>
    <name evidence="2" type="ORF">EVAR_97545_1</name>
</gene>
<evidence type="ECO:0000259" key="1">
    <source>
        <dbReference type="Pfam" id="PF00078"/>
    </source>
</evidence>
<reference evidence="2 3" key="1">
    <citation type="journal article" date="2019" name="Commun. Biol.">
        <title>The bagworm genome reveals a unique fibroin gene that provides high tensile strength.</title>
        <authorList>
            <person name="Kono N."/>
            <person name="Nakamura H."/>
            <person name="Ohtoshi R."/>
            <person name="Tomita M."/>
            <person name="Numata K."/>
            <person name="Arakawa K."/>
        </authorList>
    </citation>
    <scope>NUCLEOTIDE SEQUENCE [LARGE SCALE GENOMIC DNA]</scope>
</reference>
<keyword evidence="2" id="KW-0255">Endonuclease</keyword>
<dbReference type="OrthoDB" id="410104at2759"/>
<dbReference type="PANTHER" id="PTHR47027">
    <property type="entry name" value="REVERSE TRANSCRIPTASE DOMAIN-CONTAINING PROTEIN"/>
    <property type="match status" value="1"/>
</dbReference>
<proteinExistence type="predicted"/>
<dbReference type="InterPro" id="IPR000477">
    <property type="entry name" value="RT_dom"/>
</dbReference>